<sequence>MAYECPQDVANDLEKLLKFDEGYDVIIYVGENENVREIHAHSNILRVRSRYFHLAFSEKRYEIRDRKFIFRKPNISPKLFKVILRFIYCGKINFEELQGSDILKLSILVNEFNIEALGHCIQEYLIKHHDEFLQQNPIGILEIAHQHRTFANLLNLSFKKICEEPKMLFDSDKFIGLRGPLLESYLKRDDLSLDEIVIWDNLIKWCLARHTNISQDPTQWNNEEIAIIERTIRSFIPLIRFRYISSENFVTKVYPFKKIIPEDLINNLFMFHMAPRSRQLNEDKRPPRQSKCYIDSVIIKHDHIKIFANWIYRKVKNSEYIPYKFNLLYRASRDGNTSKAFHAKCDDKEATIIIVKVSDSEKYFIFSFTDRNNLGSAKVGYSYGDACSICFNGDKGPTFGRGRDLNIFKGIWYSDKSVSYPKLDIPAKFTADDYEVFEVIKK</sequence>
<dbReference type="SUPFAM" id="SSF54695">
    <property type="entry name" value="POZ domain"/>
    <property type="match status" value="1"/>
</dbReference>
<organism evidence="2 3">
    <name type="scientific">Rhizophagus clarus</name>
    <dbReference type="NCBI Taxonomy" id="94130"/>
    <lineage>
        <taxon>Eukaryota</taxon>
        <taxon>Fungi</taxon>
        <taxon>Fungi incertae sedis</taxon>
        <taxon>Mucoromycota</taxon>
        <taxon>Glomeromycotina</taxon>
        <taxon>Glomeromycetes</taxon>
        <taxon>Glomerales</taxon>
        <taxon>Glomeraceae</taxon>
        <taxon>Rhizophagus</taxon>
    </lineage>
</organism>
<dbReference type="PANTHER" id="PTHR45774">
    <property type="entry name" value="BTB/POZ DOMAIN-CONTAINING"/>
    <property type="match status" value="1"/>
</dbReference>
<dbReference type="Proteomes" id="UP000615446">
    <property type="component" value="Unassembled WGS sequence"/>
</dbReference>
<evidence type="ECO:0000313" key="2">
    <source>
        <dbReference type="EMBL" id="GES85021.1"/>
    </source>
</evidence>
<dbReference type="SMART" id="SM00225">
    <property type="entry name" value="BTB"/>
    <property type="match status" value="1"/>
</dbReference>
<dbReference type="Pfam" id="PF07534">
    <property type="entry name" value="TLD"/>
    <property type="match status" value="1"/>
</dbReference>
<dbReference type="Pfam" id="PF00651">
    <property type="entry name" value="BTB"/>
    <property type="match status" value="1"/>
</dbReference>
<dbReference type="CDD" id="cd18186">
    <property type="entry name" value="BTB_POZ_ZBTB_KLHL-like"/>
    <property type="match status" value="1"/>
</dbReference>
<dbReference type="InterPro" id="IPR000210">
    <property type="entry name" value="BTB/POZ_dom"/>
</dbReference>
<evidence type="ECO:0000313" key="3">
    <source>
        <dbReference type="Proteomes" id="UP000615446"/>
    </source>
</evidence>
<dbReference type="OrthoDB" id="6418787at2759"/>
<name>A0A8H3LFS3_9GLOM</name>
<dbReference type="Gene3D" id="1.25.40.420">
    <property type="match status" value="1"/>
</dbReference>
<dbReference type="PANTHER" id="PTHR45774:SF3">
    <property type="entry name" value="BTB (POZ) DOMAIN-CONTAINING 2B-RELATED"/>
    <property type="match status" value="1"/>
</dbReference>
<accession>A0A8H3LFS3</accession>
<gene>
    <name evidence="2" type="ORF">RCL2_001211000</name>
</gene>
<reference evidence="2" key="1">
    <citation type="submission" date="2019-10" db="EMBL/GenBank/DDBJ databases">
        <title>Conservation and host-specific expression of non-tandemly repeated heterogenous ribosome RNA gene in arbuscular mycorrhizal fungi.</title>
        <authorList>
            <person name="Maeda T."/>
            <person name="Kobayashi Y."/>
            <person name="Nakagawa T."/>
            <person name="Ezawa T."/>
            <person name="Yamaguchi K."/>
            <person name="Bino T."/>
            <person name="Nishimoto Y."/>
            <person name="Shigenobu S."/>
            <person name="Kawaguchi M."/>
        </authorList>
    </citation>
    <scope>NUCLEOTIDE SEQUENCE</scope>
    <source>
        <strain evidence="2">HR1</strain>
    </source>
</reference>
<dbReference type="PROSITE" id="PS50097">
    <property type="entry name" value="BTB"/>
    <property type="match status" value="1"/>
</dbReference>
<evidence type="ECO:0000259" key="1">
    <source>
        <dbReference type="PROSITE" id="PS50097"/>
    </source>
</evidence>
<protein>
    <recommendedName>
        <fullName evidence="1">BTB domain-containing protein</fullName>
    </recommendedName>
</protein>
<dbReference type="InterPro" id="IPR006571">
    <property type="entry name" value="TLDc_dom"/>
</dbReference>
<dbReference type="EMBL" id="BLAL01000087">
    <property type="protein sequence ID" value="GES85021.1"/>
    <property type="molecule type" value="Genomic_DNA"/>
</dbReference>
<dbReference type="InterPro" id="IPR011333">
    <property type="entry name" value="SKP1/BTB/POZ_sf"/>
</dbReference>
<feature type="domain" description="BTB" evidence="1">
    <location>
        <begin position="23"/>
        <end position="96"/>
    </location>
</feature>
<dbReference type="AlphaFoldDB" id="A0A8H3LFS3"/>
<comment type="caution">
    <text evidence="2">The sequence shown here is derived from an EMBL/GenBank/DDBJ whole genome shotgun (WGS) entry which is preliminary data.</text>
</comment>
<dbReference type="Gene3D" id="3.30.710.10">
    <property type="entry name" value="Potassium Channel Kv1.1, Chain A"/>
    <property type="match status" value="1"/>
</dbReference>
<proteinExistence type="predicted"/>